<evidence type="ECO:0000313" key="2">
    <source>
        <dbReference type="Proteomes" id="UP000414233"/>
    </source>
</evidence>
<keyword evidence="2" id="KW-1185">Reference proteome</keyword>
<accession>A0A5E4YQW0</accession>
<dbReference type="EMBL" id="CABPRZ010000025">
    <property type="protein sequence ID" value="VVE50303.1"/>
    <property type="molecule type" value="Genomic_DNA"/>
</dbReference>
<organism evidence="1 2">
    <name type="scientific">Pandoraea terrae</name>
    <dbReference type="NCBI Taxonomy" id="1537710"/>
    <lineage>
        <taxon>Bacteria</taxon>
        <taxon>Pseudomonadati</taxon>
        <taxon>Pseudomonadota</taxon>
        <taxon>Betaproteobacteria</taxon>
        <taxon>Burkholderiales</taxon>
        <taxon>Burkholderiaceae</taxon>
        <taxon>Pandoraea</taxon>
    </lineage>
</organism>
<sequence>MVTDQDWLADVVGDEFPEGAIFTPGDGPQLTVVWWDGQTQWDGTPMSKILIDLDPELRAQWERGDKPRRANIEDVMQGVVDNRLDEYEDHAASDGPFVIRLEHQP</sequence>
<dbReference type="AlphaFoldDB" id="A0A5E4YQW0"/>
<reference evidence="1 2" key="1">
    <citation type="submission" date="2019-08" db="EMBL/GenBank/DDBJ databases">
        <authorList>
            <person name="Peeters C."/>
        </authorList>
    </citation>
    <scope>NUCLEOTIDE SEQUENCE [LARGE SCALE GENOMIC DNA]</scope>
    <source>
        <strain evidence="1 2">LMG 30175</strain>
    </source>
</reference>
<protein>
    <submittedName>
        <fullName evidence="1">Uncharacterized protein</fullName>
    </submittedName>
</protein>
<dbReference type="RefSeq" id="WP_150699322.1">
    <property type="nucleotide sequence ID" value="NZ_CABPRZ010000025.1"/>
</dbReference>
<name>A0A5E4YQW0_9BURK</name>
<gene>
    <name evidence="1" type="ORF">PTE30175_04547</name>
</gene>
<dbReference type="Proteomes" id="UP000414233">
    <property type="component" value="Unassembled WGS sequence"/>
</dbReference>
<evidence type="ECO:0000313" key="1">
    <source>
        <dbReference type="EMBL" id="VVE50303.1"/>
    </source>
</evidence>
<proteinExistence type="predicted"/>
<dbReference type="OrthoDB" id="9801659at2"/>